<reference evidence="7 8" key="1">
    <citation type="submission" date="2016-10" db="EMBL/GenBank/DDBJ databases">
        <authorList>
            <person name="de Groot N.N."/>
        </authorList>
    </citation>
    <scope>NUCLEOTIDE SEQUENCE [LARGE SCALE GENOMIC DNA]</scope>
    <source>
        <strain evidence="7 8">DSM 19073</strain>
    </source>
</reference>
<organism evidence="7 8">
    <name type="scientific">Jannaschia pohangensis</name>
    <dbReference type="NCBI Taxonomy" id="390807"/>
    <lineage>
        <taxon>Bacteria</taxon>
        <taxon>Pseudomonadati</taxon>
        <taxon>Pseudomonadota</taxon>
        <taxon>Alphaproteobacteria</taxon>
        <taxon>Rhodobacterales</taxon>
        <taxon>Roseobacteraceae</taxon>
        <taxon>Jannaschia</taxon>
    </lineage>
</organism>
<dbReference type="EMBL" id="FORA01000002">
    <property type="protein sequence ID" value="SFI91316.1"/>
    <property type="molecule type" value="Genomic_DNA"/>
</dbReference>
<protein>
    <submittedName>
        <fullName evidence="7">Cation:H+ antiporter</fullName>
    </submittedName>
</protein>
<comment type="subcellular location">
    <subcellularLocation>
        <location evidence="1">Membrane</location>
        <topology evidence="1">Multi-pass membrane protein</topology>
    </subcellularLocation>
</comment>
<dbReference type="PANTHER" id="PTHR10846">
    <property type="entry name" value="SODIUM/POTASSIUM/CALCIUM EXCHANGER"/>
    <property type="match status" value="1"/>
</dbReference>
<feature type="transmembrane region" description="Helical" evidence="5">
    <location>
        <begin position="196"/>
        <end position="218"/>
    </location>
</feature>
<dbReference type="Gene3D" id="1.20.1420.30">
    <property type="entry name" value="NCX, central ion-binding region"/>
    <property type="match status" value="1"/>
</dbReference>
<evidence type="ECO:0000256" key="2">
    <source>
        <dbReference type="ARBA" id="ARBA00022692"/>
    </source>
</evidence>
<accession>A0A1I3M3M9</accession>
<feature type="transmembrane region" description="Helical" evidence="5">
    <location>
        <begin position="257"/>
        <end position="277"/>
    </location>
</feature>
<feature type="transmembrane region" description="Helical" evidence="5">
    <location>
        <begin position="76"/>
        <end position="94"/>
    </location>
</feature>
<evidence type="ECO:0000313" key="7">
    <source>
        <dbReference type="EMBL" id="SFI91316.1"/>
    </source>
</evidence>
<evidence type="ECO:0000256" key="5">
    <source>
        <dbReference type="SAM" id="Phobius"/>
    </source>
</evidence>
<name>A0A1I3M3M9_9RHOB</name>
<dbReference type="GO" id="GO:0008273">
    <property type="term" value="F:calcium, potassium:sodium antiporter activity"/>
    <property type="evidence" value="ECO:0007669"/>
    <property type="project" value="TreeGrafter"/>
</dbReference>
<dbReference type="InterPro" id="IPR004481">
    <property type="entry name" value="K/Na/Ca-exchanger"/>
</dbReference>
<dbReference type="InterPro" id="IPR004837">
    <property type="entry name" value="NaCa_Exmemb"/>
</dbReference>
<keyword evidence="2 5" id="KW-0812">Transmembrane</keyword>
<dbReference type="Proteomes" id="UP000199110">
    <property type="component" value="Unassembled WGS sequence"/>
</dbReference>
<sequence>MDFAFVAAGLLLLLMGGGWLVSGAVAVAARLGLSPLVIGVTLVGMGTSAPELLTSLRAAHVGAPDLALGNVVGSNIANILLILGVAAVIAPIAVPRAVWRRDGLVLLAVTLAGALWLGVAAGLGRFGGAVFLAVFAAWMVWQIREGGDDEAVDQALPLGRALALAGVGLAALMLGADLLVRGGTGLARAFGISEAVIGLTVVAVGTSLPELATSVMAARRGRSDLALGNVLGSNVFNLLFILGTTAVYAPLAAAPRFAQVDLPVMAAAVVAMLVVAFGGRIGRWAGAALLVLYGLYLWAVF</sequence>
<dbReference type="PANTHER" id="PTHR10846:SF8">
    <property type="entry name" value="INNER MEMBRANE PROTEIN YRBG"/>
    <property type="match status" value="1"/>
</dbReference>
<dbReference type="GO" id="GO:0005886">
    <property type="term" value="C:plasma membrane"/>
    <property type="evidence" value="ECO:0007669"/>
    <property type="project" value="TreeGrafter"/>
</dbReference>
<proteinExistence type="predicted"/>
<dbReference type="OrthoDB" id="9794225at2"/>
<dbReference type="AlphaFoldDB" id="A0A1I3M3M9"/>
<dbReference type="RefSeq" id="WP_092779283.1">
    <property type="nucleotide sequence ID" value="NZ_FORA01000002.1"/>
</dbReference>
<dbReference type="GO" id="GO:0005262">
    <property type="term" value="F:calcium channel activity"/>
    <property type="evidence" value="ECO:0007669"/>
    <property type="project" value="TreeGrafter"/>
</dbReference>
<evidence type="ECO:0000313" key="8">
    <source>
        <dbReference type="Proteomes" id="UP000199110"/>
    </source>
</evidence>
<feature type="transmembrane region" description="Helical" evidence="5">
    <location>
        <begin position="230"/>
        <end position="251"/>
    </location>
</feature>
<dbReference type="InterPro" id="IPR044880">
    <property type="entry name" value="NCX_ion-bd_dom_sf"/>
</dbReference>
<feature type="transmembrane region" description="Helical" evidence="5">
    <location>
        <begin position="126"/>
        <end position="143"/>
    </location>
</feature>
<feature type="domain" description="Sodium/calcium exchanger membrane region" evidence="6">
    <location>
        <begin position="3"/>
        <end position="143"/>
    </location>
</feature>
<evidence type="ECO:0000256" key="4">
    <source>
        <dbReference type="ARBA" id="ARBA00023136"/>
    </source>
</evidence>
<evidence type="ECO:0000256" key="3">
    <source>
        <dbReference type="ARBA" id="ARBA00022989"/>
    </source>
</evidence>
<evidence type="ECO:0000259" key="6">
    <source>
        <dbReference type="Pfam" id="PF01699"/>
    </source>
</evidence>
<dbReference type="Pfam" id="PF01699">
    <property type="entry name" value="Na_Ca_ex"/>
    <property type="match status" value="2"/>
</dbReference>
<evidence type="ECO:0000256" key="1">
    <source>
        <dbReference type="ARBA" id="ARBA00004141"/>
    </source>
</evidence>
<keyword evidence="3 5" id="KW-1133">Transmembrane helix</keyword>
<dbReference type="STRING" id="390807.SAMN04488095_1714"/>
<dbReference type="GO" id="GO:0006874">
    <property type="term" value="P:intracellular calcium ion homeostasis"/>
    <property type="evidence" value="ECO:0007669"/>
    <property type="project" value="TreeGrafter"/>
</dbReference>
<gene>
    <name evidence="7" type="ORF">SAMN04488095_1714</name>
</gene>
<feature type="transmembrane region" description="Helical" evidence="5">
    <location>
        <begin position="155"/>
        <end position="176"/>
    </location>
</feature>
<feature type="domain" description="Sodium/calcium exchanger membrane region" evidence="6">
    <location>
        <begin position="162"/>
        <end position="300"/>
    </location>
</feature>
<feature type="transmembrane region" description="Helical" evidence="5">
    <location>
        <begin position="284"/>
        <end position="300"/>
    </location>
</feature>
<keyword evidence="4 5" id="KW-0472">Membrane</keyword>
<keyword evidence="8" id="KW-1185">Reference proteome</keyword>
<dbReference type="NCBIfam" id="TIGR00367">
    <property type="entry name" value="calcium/sodium antiporter"/>
    <property type="match status" value="1"/>
</dbReference>
<feature type="transmembrane region" description="Helical" evidence="5">
    <location>
        <begin position="103"/>
        <end position="120"/>
    </location>
</feature>